<organism evidence="1 2">
    <name type="scientific">Hypsizygus marmoreus</name>
    <name type="common">White beech mushroom</name>
    <name type="synonym">Agaricus marmoreus</name>
    <dbReference type="NCBI Taxonomy" id="39966"/>
    <lineage>
        <taxon>Eukaryota</taxon>
        <taxon>Fungi</taxon>
        <taxon>Dikarya</taxon>
        <taxon>Basidiomycota</taxon>
        <taxon>Agaricomycotina</taxon>
        <taxon>Agaricomycetes</taxon>
        <taxon>Agaricomycetidae</taxon>
        <taxon>Agaricales</taxon>
        <taxon>Tricholomatineae</taxon>
        <taxon>Lyophyllaceae</taxon>
        <taxon>Hypsizygus</taxon>
    </lineage>
</organism>
<evidence type="ECO:0000313" key="2">
    <source>
        <dbReference type="Proteomes" id="UP000076154"/>
    </source>
</evidence>
<evidence type="ECO:0000313" key="1">
    <source>
        <dbReference type="EMBL" id="RDB20430.1"/>
    </source>
</evidence>
<sequence length="119" mass="13121">MFPLPVTTELDDQIAITSPLRLSTTCTEKHQDAPKVKVKVKGQCEGKFNKDEAKAQGDARGMLHIKDAHDGPGTAVKLAFGKRNDRKLVAEEVQKIRATYTTFGYHNEDITNAIPIMGI</sequence>
<gene>
    <name evidence="1" type="ORF">Hypma_012553</name>
</gene>
<dbReference type="OrthoDB" id="2684292at2759"/>
<name>A0A369JGV1_HYPMA</name>
<reference evidence="1" key="1">
    <citation type="submission" date="2018-04" db="EMBL/GenBank/DDBJ databases">
        <title>Whole genome sequencing of Hypsizygus marmoreus.</title>
        <authorList>
            <person name="Choi I.-G."/>
            <person name="Min B."/>
            <person name="Kim J.-G."/>
            <person name="Kim S."/>
            <person name="Oh Y.-L."/>
            <person name="Kong W.-S."/>
            <person name="Park H."/>
            <person name="Jeong J."/>
            <person name="Song E.-S."/>
        </authorList>
    </citation>
    <scope>NUCLEOTIDE SEQUENCE [LARGE SCALE GENOMIC DNA]</scope>
    <source>
        <strain evidence="1">51987-8</strain>
    </source>
</reference>
<protein>
    <submittedName>
        <fullName evidence="1">Uncharacterized protein</fullName>
    </submittedName>
</protein>
<dbReference type="EMBL" id="LUEZ02000068">
    <property type="protein sequence ID" value="RDB20430.1"/>
    <property type="molecule type" value="Genomic_DNA"/>
</dbReference>
<keyword evidence="2" id="KW-1185">Reference proteome</keyword>
<accession>A0A369JGV1</accession>
<dbReference type="AlphaFoldDB" id="A0A369JGV1"/>
<proteinExistence type="predicted"/>
<comment type="caution">
    <text evidence="1">The sequence shown here is derived from an EMBL/GenBank/DDBJ whole genome shotgun (WGS) entry which is preliminary data.</text>
</comment>
<dbReference type="InParanoid" id="A0A369JGV1"/>
<dbReference type="Proteomes" id="UP000076154">
    <property type="component" value="Unassembled WGS sequence"/>
</dbReference>